<dbReference type="CDD" id="cd06171">
    <property type="entry name" value="Sigma70_r4"/>
    <property type="match status" value="1"/>
</dbReference>
<dbReference type="Gene3D" id="1.10.1740.10">
    <property type="match status" value="1"/>
</dbReference>
<dbReference type="SUPFAM" id="SSF88946">
    <property type="entry name" value="Sigma2 domain of RNA polymerase sigma factors"/>
    <property type="match status" value="1"/>
</dbReference>
<dbReference type="InterPro" id="IPR013324">
    <property type="entry name" value="RNA_pol_sigma_r3/r4-like"/>
</dbReference>
<evidence type="ECO:0000256" key="4">
    <source>
        <dbReference type="ARBA" id="ARBA00023163"/>
    </source>
</evidence>
<dbReference type="InterPro" id="IPR036388">
    <property type="entry name" value="WH-like_DNA-bd_sf"/>
</dbReference>
<proteinExistence type="inferred from homology"/>
<dbReference type="GO" id="GO:0006352">
    <property type="term" value="P:DNA-templated transcription initiation"/>
    <property type="evidence" value="ECO:0007669"/>
    <property type="project" value="InterPro"/>
</dbReference>
<name>A0A0F9UCC8_9ZZZZ</name>
<dbReference type="Gene3D" id="1.10.10.10">
    <property type="entry name" value="Winged helix-like DNA-binding domain superfamily/Winged helix DNA-binding domain"/>
    <property type="match status" value="1"/>
</dbReference>
<dbReference type="GO" id="GO:0003677">
    <property type="term" value="F:DNA binding"/>
    <property type="evidence" value="ECO:0007669"/>
    <property type="project" value="InterPro"/>
</dbReference>
<evidence type="ECO:0000259" key="5">
    <source>
        <dbReference type="Pfam" id="PF08281"/>
    </source>
</evidence>
<protein>
    <recommendedName>
        <fullName evidence="5">RNA polymerase sigma factor 70 region 4 type 2 domain-containing protein</fullName>
    </recommendedName>
</protein>
<dbReference type="Pfam" id="PF08281">
    <property type="entry name" value="Sigma70_r4_2"/>
    <property type="match status" value="1"/>
</dbReference>
<dbReference type="EMBL" id="LAZR01000120">
    <property type="protein sequence ID" value="KKN89299.1"/>
    <property type="molecule type" value="Genomic_DNA"/>
</dbReference>
<dbReference type="PANTHER" id="PTHR43133">
    <property type="entry name" value="RNA POLYMERASE ECF-TYPE SIGMA FACTO"/>
    <property type="match status" value="1"/>
</dbReference>
<dbReference type="InterPro" id="IPR013249">
    <property type="entry name" value="RNA_pol_sigma70_r4_t2"/>
</dbReference>
<dbReference type="PANTHER" id="PTHR43133:SF46">
    <property type="entry name" value="RNA POLYMERASE SIGMA-70 FACTOR ECF SUBFAMILY"/>
    <property type="match status" value="1"/>
</dbReference>
<keyword evidence="4" id="KW-0804">Transcription</keyword>
<feature type="domain" description="RNA polymerase sigma factor 70 region 4 type 2" evidence="5">
    <location>
        <begin position="160"/>
        <end position="212"/>
    </location>
</feature>
<organism evidence="6">
    <name type="scientific">marine sediment metagenome</name>
    <dbReference type="NCBI Taxonomy" id="412755"/>
    <lineage>
        <taxon>unclassified sequences</taxon>
        <taxon>metagenomes</taxon>
        <taxon>ecological metagenomes</taxon>
    </lineage>
</organism>
<dbReference type="GO" id="GO:0016987">
    <property type="term" value="F:sigma factor activity"/>
    <property type="evidence" value="ECO:0007669"/>
    <property type="project" value="UniProtKB-KW"/>
</dbReference>
<accession>A0A0F9UCC8</accession>
<reference evidence="6" key="1">
    <citation type="journal article" date="2015" name="Nature">
        <title>Complex archaea that bridge the gap between prokaryotes and eukaryotes.</title>
        <authorList>
            <person name="Spang A."/>
            <person name="Saw J.H."/>
            <person name="Jorgensen S.L."/>
            <person name="Zaremba-Niedzwiedzka K."/>
            <person name="Martijn J."/>
            <person name="Lind A.E."/>
            <person name="van Eijk R."/>
            <person name="Schleper C."/>
            <person name="Guy L."/>
            <person name="Ettema T.J."/>
        </authorList>
    </citation>
    <scope>NUCLEOTIDE SEQUENCE</scope>
</reference>
<evidence type="ECO:0000313" key="6">
    <source>
        <dbReference type="EMBL" id="KKN89299.1"/>
    </source>
</evidence>
<evidence type="ECO:0000256" key="3">
    <source>
        <dbReference type="ARBA" id="ARBA00023082"/>
    </source>
</evidence>
<dbReference type="SUPFAM" id="SSF88659">
    <property type="entry name" value="Sigma3 and sigma4 domains of RNA polymerase sigma factors"/>
    <property type="match status" value="1"/>
</dbReference>
<comment type="caution">
    <text evidence="6">The sequence shown here is derived from an EMBL/GenBank/DDBJ whole genome shotgun (WGS) entry which is preliminary data.</text>
</comment>
<evidence type="ECO:0000256" key="2">
    <source>
        <dbReference type="ARBA" id="ARBA00023015"/>
    </source>
</evidence>
<dbReference type="InterPro" id="IPR039425">
    <property type="entry name" value="RNA_pol_sigma-70-like"/>
</dbReference>
<dbReference type="AlphaFoldDB" id="A0A0F9UCC8"/>
<evidence type="ECO:0000256" key="1">
    <source>
        <dbReference type="ARBA" id="ARBA00010641"/>
    </source>
</evidence>
<keyword evidence="2" id="KW-0805">Transcription regulation</keyword>
<dbReference type="InterPro" id="IPR013325">
    <property type="entry name" value="RNA_pol_sigma_r2"/>
</dbReference>
<gene>
    <name evidence="6" type="ORF">LCGC14_0239560</name>
</gene>
<dbReference type="InterPro" id="IPR014284">
    <property type="entry name" value="RNA_pol_sigma-70_dom"/>
</dbReference>
<sequence>MQKHNKLSLAVNSDFGMEEEGEKELSANKKKVFVVKNTETLIWKKLINGDEAALGDLYNIYVDCLFSYGINCTKDRTYVMDCIHDLFVDLYKYRENLSMTDNVKFYLFKCLKRKINRKYTTKTVSITDEYQYSLNQQTRNYTTSCEEEIIKKELVTEKRMILAAALDSLTKKQRKGLFLRYNQDRSYEEISEIMDVSVQTARTIVYRALKALR</sequence>
<keyword evidence="3" id="KW-0731">Sigma factor</keyword>
<comment type="similarity">
    <text evidence="1">Belongs to the sigma-70 factor family. ECF subfamily.</text>
</comment>
<dbReference type="NCBIfam" id="TIGR02937">
    <property type="entry name" value="sigma70-ECF"/>
    <property type="match status" value="1"/>
</dbReference>